<dbReference type="GO" id="GO:0006351">
    <property type="term" value="P:DNA-templated transcription"/>
    <property type="evidence" value="ECO:0007669"/>
    <property type="project" value="TreeGrafter"/>
</dbReference>
<dbReference type="InterPro" id="IPR005119">
    <property type="entry name" value="LysR_subst-bd"/>
</dbReference>
<protein>
    <submittedName>
        <fullName evidence="6">DNA-binding transcriptional regulator, LysR family</fullName>
    </submittedName>
</protein>
<proteinExistence type="inferred from homology"/>
<dbReference type="PANTHER" id="PTHR30537">
    <property type="entry name" value="HTH-TYPE TRANSCRIPTIONAL REGULATOR"/>
    <property type="match status" value="1"/>
</dbReference>
<dbReference type="FunFam" id="1.10.10.10:FF:000001">
    <property type="entry name" value="LysR family transcriptional regulator"/>
    <property type="match status" value="1"/>
</dbReference>
<dbReference type="Gene3D" id="1.10.10.10">
    <property type="entry name" value="Winged helix-like DNA-binding domain superfamily/Winged helix DNA-binding domain"/>
    <property type="match status" value="1"/>
</dbReference>
<dbReference type="GO" id="GO:0003700">
    <property type="term" value="F:DNA-binding transcription factor activity"/>
    <property type="evidence" value="ECO:0007669"/>
    <property type="project" value="InterPro"/>
</dbReference>
<gene>
    <name evidence="6" type="ORF">SAMN05216571_103254</name>
</gene>
<dbReference type="AlphaFoldDB" id="A0A1G7QJJ7"/>
<evidence type="ECO:0000313" key="7">
    <source>
        <dbReference type="Proteomes" id="UP000198641"/>
    </source>
</evidence>
<dbReference type="PROSITE" id="PS50931">
    <property type="entry name" value="HTH_LYSR"/>
    <property type="match status" value="1"/>
</dbReference>
<dbReference type="EMBL" id="FNCI01000003">
    <property type="protein sequence ID" value="SDF97780.1"/>
    <property type="molecule type" value="Genomic_DNA"/>
</dbReference>
<feature type="domain" description="HTH lysR-type" evidence="5">
    <location>
        <begin position="1"/>
        <end position="60"/>
    </location>
</feature>
<dbReference type="Gene3D" id="3.40.190.10">
    <property type="entry name" value="Periplasmic binding protein-like II"/>
    <property type="match status" value="2"/>
</dbReference>
<dbReference type="SUPFAM" id="SSF53850">
    <property type="entry name" value="Periplasmic binding protein-like II"/>
    <property type="match status" value="1"/>
</dbReference>
<keyword evidence="3 6" id="KW-0238">DNA-binding</keyword>
<keyword evidence="2" id="KW-0805">Transcription regulation</keyword>
<dbReference type="GO" id="GO:0043565">
    <property type="term" value="F:sequence-specific DNA binding"/>
    <property type="evidence" value="ECO:0007669"/>
    <property type="project" value="TreeGrafter"/>
</dbReference>
<dbReference type="STRING" id="284577.SAMN05216571_103254"/>
<dbReference type="InterPro" id="IPR000847">
    <property type="entry name" value="LysR_HTH_N"/>
</dbReference>
<reference evidence="6 7" key="1">
    <citation type="submission" date="2016-10" db="EMBL/GenBank/DDBJ databases">
        <authorList>
            <person name="de Groot N.N."/>
        </authorList>
    </citation>
    <scope>NUCLEOTIDE SEQUENCE [LARGE SCALE GENOMIC DNA]</scope>
    <source>
        <strain evidence="6 7">BH539</strain>
    </source>
</reference>
<keyword evidence="4" id="KW-0804">Transcription</keyword>
<dbReference type="Proteomes" id="UP000198641">
    <property type="component" value="Unassembled WGS sequence"/>
</dbReference>
<dbReference type="SUPFAM" id="SSF46785">
    <property type="entry name" value="Winged helix' DNA-binding domain"/>
    <property type="match status" value="1"/>
</dbReference>
<name>A0A1G7QJJ7_9GAMM</name>
<dbReference type="InterPro" id="IPR036390">
    <property type="entry name" value="WH_DNA-bd_sf"/>
</dbReference>
<evidence type="ECO:0000259" key="5">
    <source>
        <dbReference type="PROSITE" id="PS50931"/>
    </source>
</evidence>
<evidence type="ECO:0000313" key="6">
    <source>
        <dbReference type="EMBL" id="SDF97780.1"/>
    </source>
</evidence>
<dbReference type="Pfam" id="PF00126">
    <property type="entry name" value="HTH_1"/>
    <property type="match status" value="1"/>
</dbReference>
<evidence type="ECO:0000256" key="4">
    <source>
        <dbReference type="ARBA" id="ARBA00023163"/>
    </source>
</evidence>
<evidence type="ECO:0000256" key="1">
    <source>
        <dbReference type="ARBA" id="ARBA00009437"/>
    </source>
</evidence>
<accession>A0A1G7QJJ7</accession>
<organism evidence="6 7">
    <name type="scientific">Onishia taeanensis</name>
    <dbReference type="NCBI Taxonomy" id="284577"/>
    <lineage>
        <taxon>Bacteria</taxon>
        <taxon>Pseudomonadati</taxon>
        <taxon>Pseudomonadota</taxon>
        <taxon>Gammaproteobacteria</taxon>
        <taxon>Oceanospirillales</taxon>
        <taxon>Halomonadaceae</taxon>
        <taxon>Onishia</taxon>
    </lineage>
</organism>
<dbReference type="PANTHER" id="PTHR30537:SF20">
    <property type="entry name" value="TRANSCRIPTIONAL REGULATORY PROTEIN"/>
    <property type="match status" value="1"/>
</dbReference>
<evidence type="ECO:0000256" key="3">
    <source>
        <dbReference type="ARBA" id="ARBA00023125"/>
    </source>
</evidence>
<evidence type="ECO:0000256" key="2">
    <source>
        <dbReference type="ARBA" id="ARBA00023015"/>
    </source>
</evidence>
<dbReference type="InterPro" id="IPR036388">
    <property type="entry name" value="WH-like_DNA-bd_sf"/>
</dbReference>
<dbReference type="RefSeq" id="WP_092524083.1">
    <property type="nucleotide sequence ID" value="NZ_FNCI01000003.1"/>
</dbReference>
<dbReference type="InterPro" id="IPR058163">
    <property type="entry name" value="LysR-type_TF_proteobact-type"/>
</dbReference>
<dbReference type="OrthoDB" id="9815676at2"/>
<sequence length="297" mass="32733">MQSRTEDLRLLVAVVDSGGFSAAARLEDVPVAKVSRAVQRLEQQLDTPLLNRTTRSVTLTTEGRAFVERVREGLAVLAQAEEQTRLSRERPSGQLRVDAATPFVLHQLVPLIGAFREQYPGIELELSASDDIINLLEQRTDVAIRIGSLEDSTLHSRMLGRSPLHLVASPQYLERHGLPASPAALLDHQLLGFLNAGNLNVWPVEGLDSAGPNISPRLTTSSGEVMRQLCLAGQGIACLSRFMIQEDLTHGRLVSLLADRLISPHQREQVQAVYYRNTALSSRIGAFLDFITPRLRL</sequence>
<comment type="similarity">
    <text evidence="1">Belongs to the LysR transcriptional regulatory family.</text>
</comment>
<keyword evidence="7" id="KW-1185">Reference proteome</keyword>
<dbReference type="Pfam" id="PF03466">
    <property type="entry name" value="LysR_substrate"/>
    <property type="match status" value="1"/>
</dbReference>